<keyword evidence="4 7" id="KW-0812">Transmembrane</keyword>
<evidence type="ECO:0000256" key="2">
    <source>
        <dbReference type="ARBA" id="ARBA00022448"/>
    </source>
</evidence>
<dbReference type="KEGG" id="dru:Desru_3856"/>
<evidence type="ECO:0000313" key="9">
    <source>
        <dbReference type="EMBL" id="AEG62056.1"/>
    </source>
</evidence>
<feature type="transmembrane region" description="Helical" evidence="7">
    <location>
        <begin position="187"/>
        <end position="209"/>
    </location>
</feature>
<dbReference type="InterPro" id="IPR035906">
    <property type="entry name" value="MetI-like_sf"/>
</dbReference>
<feature type="transmembrane region" description="Helical" evidence="7">
    <location>
        <begin position="15"/>
        <end position="34"/>
    </location>
</feature>
<evidence type="ECO:0000256" key="6">
    <source>
        <dbReference type="ARBA" id="ARBA00023136"/>
    </source>
</evidence>
<dbReference type="PANTHER" id="PTHR32243:SF18">
    <property type="entry name" value="INNER MEMBRANE ABC TRANSPORTER PERMEASE PROTEIN YCJP"/>
    <property type="match status" value="1"/>
</dbReference>
<evidence type="ECO:0000256" key="7">
    <source>
        <dbReference type="RuleBase" id="RU363032"/>
    </source>
</evidence>
<dbReference type="AlphaFoldDB" id="F6DQQ9"/>
<sequence length="282" mass="31455">MAEVRKPTITWKATIYGILAATFIWTLFPFYWMFCTALKPEIDQFKVPPDFWPQTITFENLIKLFAPDSLIVKFFFNSFVTAIATVVVTVVLATLAGYALSRLRFRFRKQILISVLVTQMFPMVVLLIPLYLLYVKADLLNSYLGLTIAFTSFALPFGVWMIKGFIDSVPVEVEEAAMVDGCSRVEAMFKVVLPLATPGIVATGIFAFLDAWNNLLFPMTLVNDVTMKTLPPGMLIAFGGQFKHDWGGMMATSFLTTLPILVIFILVQRYIVAGLTAGAVKG</sequence>
<keyword evidence="6 7" id="KW-0472">Membrane</keyword>
<organism evidence="9 10">
    <name type="scientific">Desulforamulus ruminis (strain ATCC 23193 / DSM 2154 / NCIMB 8452 / DL)</name>
    <name type="common">Desulfotomaculum ruminis</name>
    <dbReference type="NCBI Taxonomy" id="696281"/>
    <lineage>
        <taxon>Bacteria</taxon>
        <taxon>Bacillati</taxon>
        <taxon>Bacillota</taxon>
        <taxon>Clostridia</taxon>
        <taxon>Eubacteriales</taxon>
        <taxon>Peptococcaceae</taxon>
        <taxon>Desulforamulus</taxon>
    </lineage>
</organism>
<dbReference type="eggNOG" id="COG0395">
    <property type="taxonomic scope" value="Bacteria"/>
</dbReference>
<feature type="transmembrane region" description="Helical" evidence="7">
    <location>
        <begin position="111"/>
        <end position="134"/>
    </location>
</feature>
<dbReference type="Proteomes" id="UP000009234">
    <property type="component" value="Chromosome"/>
</dbReference>
<dbReference type="Gene3D" id="1.10.3720.10">
    <property type="entry name" value="MetI-like"/>
    <property type="match status" value="1"/>
</dbReference>
<evidence type="ECO:0000313" key="10">
    <source>
        <dbReference type="Proteomes" id="UP000009234"/>
    </source>
</evidence>
<dbReference type="GO" id="GO:0055085">
    <property type="term" value="P:transmembrane transport"/>
    <property type="evidence" value="ECO:0007669"/>
    <property type="project" value="InterPro"/>
</dbReference>
<dbReference type="InterPro" id="IPR050901">
    <property type="entry name" value="BP-dep_ABC_trans_perm"/>
</dbReference>
<feature type="domain" description="ABC transmembrane type-1" evidence="8">
    <location>
        <begin position="75"/>
        <end position="267"/>
    </location>
</feature>
<comment type="subcellular location">
    <subcellularLocation>
        <location evidence="1 7">Cell membrane</location>
        <topology evidence="1 7">Multi-pass membrane protein</topology>
    </subcellularLocation>
</comment>
<dbReference type="SUPFAM" id="SSF161098">
    <property type="entry name" value="MetI-like"/>
    <property type="match status" value="1"/>
</dbReference>
<evidence type="ECO:0000259" key="8">
    <source>
        <dbReference type="PROSITE" id="PS50928"/>
    </source>
</evidence>
<feature type="transmembrane region" description="Helical" evidence="7">
    <location>
        <begin position="246"/>
        <end position="267"/>
    </location>
</feature>
<dbReference type="PANTHER" id="PTHR32243">
    <property type="entry name" value="MALTOSE TRANSPORT SYSTEM PERMEASE-RELATED"/>
    <property type="match status" value="1"/>
</dbReference>
<dbReference type="Pfam" id="PF00528">
    <property type="entry name" value="BPD_transp_1"/>
    <property type="match status" value="1"/>
</dbReference>
<dbReference type="EMBL" id="CP002780">
    <property type="protein sequence ID" value="AEG62056.1"/>
    <property type="molecule type" value="Genomic_DNA"/>
</dbReference>
<feature type="transmembrane region" description="Helical" evidence="7">
    <location>
        <begin position="140"/>
        <end position="166"/>
    </location>
</feature>
<keyword evidence="3" id="KW-1003">Cell membrane</keyword>
<evidence type="ECO:0000256" key="1">
    <source>
        <dbReference type="ARBA" id="ARBA00004651"/>
    </source>
</evidence>
<dbReference type="OrthoDB" id="9793448at2"/>
<dbReference type="GO" id="GO:0005886">
    <property type="term" value="C:plasma membrane"/>
    <property type="evidence" value="ECO:0007669"/>
    <property type="project" value="UniProtKB-SubCell"/>
</dbReference>
<dbReference type="RefSeq" id="WP_013843801.1">
    <property type="nucleotide sequence ID" value="NC_015589.1"/>
</dbReference>
<dbReference type="CDD" id="cd06261">
    <property type="entry name" value="TM_PBP2"/>
    <property type="match status" value="1"/>
</dbReference>
<dbReference type="STRING" id="696281.Desru_3856"/>
<accession>F6DQQ9</accession>
<dbReference type="PROSITE" id="PS50928">
    <property type="entry name" value="ABC_TM1"/>
    <property type="match status" value="1"/>
</dbReference>
<reference evidence="9 10" key="2">
    <citation type="journal article" date="2012" name="Stand. Genomic Sci.">
        <title>Complete genome sequence of the sulfate-reducing firmicute Desulfotomaculum ruminis type strain (DL(T)).</title>
        <authorList>
            <person name="Spring S."/>
            <person name="Visser M."/>
            <person name="Lu M."/>
            <person name="Copeland A."/>
            <person name="Lapidus A."/>
            <person name="Lucas S."/>
            <person name="Cheng J.F."/>
            <person name="Han C."/>
            <person name="Tapia R."/>
            <person name="Goodwin L.A."/>
            <person name="Pitluck S."/>
            <person name="Ivanova N."/>
            <person name="Land M."/>
            <person name="Hauser L."/>
            <person name="Larimer F."/>
            <person name="Rohde M."/>
            <person name="Goker M."/>
            <person name="Detter J.C."/>
            <person name="Kyrpides N.C."/>
            <person name="Woyke T."/>
            <person name="Schaap P.J."/>
            <person name="Plugge C.M."/>
            <person name="Muyzer G."/>
            <person name="Kuever J."/>
            <person name="Pereira I.A."/>
            <person name="Parshina S.N."/>
            <person name="Bernier-Latmani R."/>
            <person name="Stams A.J."/>
            <person name="Klenk H.P."/>
        </authorList>
    </citation>
    <scope>NUCLEOTIDE SEQUENCE [LARGE SCALE GENOMIC DNA]</scope>
    <source>
        <strain evidence="10">ATCC 23193 / DSM 2154 / NCIB 8452 / DL</strain>
    </source>
</reference>
<dbReference type="HOGENOM" id="CLU_016047_1_2_9"/>
<proteinExistence type="inferred from homology"/>
<evidence type="ECO:0000256" key="4">
    <source>
        <dbReference type="ARBA" id="ARBA00022692"/>
    </source>
</evidence>
<evidence type="ECO:0000256" key="5">
    <source>
        <dbReference type="ARBA" id="ARBA00022989"/>
    </source>
</evidence>
<keyword evidence="10" id="KW-1185">Reference proteome</keyword>
<reference evidence="10" key="1">
    <citation type="submission" date="2011-05" db="EMBL/GenBank/DDBJ databases">
        <title>Complete sequence of Desulfotomaculum ruminis DSM 2154.</title>
        <authorList>
            <person name="Lucas S."/>
            <person name="Copeland A."/>
            <person name="Lapidus A."/>
            <person name="Cheng J.-F."/>
            <person name="Goodwin L."/>
            <person name="Pitluck S."/>
            <person name="Lu M."/>
            <person name="Detter J.C."/>
            <person name="Han C."/>
            <person name="Tapia R."/>
            <person name="Land M."/>
            <person name="Hauser L."/>
            <person name="Kyrpides N."/>
            <person name="Ivanova N."/>
            <person name="Mikhailova N."/>
            <person name="Pagani I."/>
            <person name="Stams A.J.M."/>
            <person name="Plugge C.M."/>
            <person name="Muyzer G."/>
            <person name="Kuever J."/>
            <person name="Parshina S.N."/>
            <person name="Ivanova A.E."/>
            <person name="Nazina T.N."/>
            <person name="Brambilla E."/>
            <person name="Spring S."/>
            <person name="Klenk H.-P."/>
            <person name="Woyke T."/>
        </authorList>
    </citation>
    <scope>NUCLEOTIDE SEQUENCE [LARGE SCALE GENOMIC DNA]</scope>
    <source>
        <strain evidence="10">ATCC 23193 / DSM 2154 / NCIB 8452 / DL</strain>
    </source>
</reference>
<feature type="transmembrane region" description="Helical" evidence="7">
    <location>
        <begin position="74"/>
        <end position="99"/>
    </location>
</feature>
<evidence type="ECO:0000256" key="3">
    <source>
        <dbReference type="ARBA" id="ARBA00022475"/>
    </source>
</evidence>
<keyword evidence="5 7" id="KW-1133">Transmembrane helix</keyword>
<dbReference type="InterPro" id="IPR000515">
    <property type="entry name" value="MetI-like"/>
</dbReference>
<name>F6DQQ9_DESRL</name>
<keyword evidence="2 7" id="KW-0813">Transport</keyword>
<gene>
    <name evidence="9" type="ordered locus">Desru_3856</name>
</gene>
<comment type="similarity">
    <text evidence="7">Belongs to the binding-protein-dependent transport system permease family.</text>
</comment>
<protein>
    <submittedName>
        <fullName evidence="9">Binding-protein-dependent transport systems inner membrane component</fullName>
    </submittedName>
</protein>